<sequence>MANGKDNNKAVSGQLLEFVPDSYLDRTSRPVYALVYLLGFIVFYEFGTIMMNPAILDKTLSQWHVRVVSFVWIQNILEYLGFSHRMTWIAAPAAVIIILLVLQITSKSSWYVNLFDFIPMTLECIVLAVPLLVLSLLVNAYPIGQAAGGFLAEISAQAGEGGFLLSPLMSQIITGIGAGIYEELIFRLILISIIMIVLQDFIGLGKGSSLFIAIVVSAFLFSIHHHFFFVDGEFTTSKHDPFTVATFTFRFLAGIYFAAVFAFRGFAIVASSHAFYDIIAALLNTFAFNPPNS</sequence>
<feature type="transmembrane region" description="Helical" evidence="1">
    <location>
        <begin position="210"/>
        <end position="230"/>
    </location>
</feature>
<dbReference type="OrthoDB" id="9814348at2"/>
<evidence type="ECO:0000313" key="4">
    <source>
        <dbReference type="Proteomes" id="UP000189674"/>
    </source>
</evidence>
<keyword evidence="3" id="KW-0378">Hydrolase</keyword>
<dbReference type="KEGG" id="alus:STSP2_00697"/>
<dbReference type="Pfam" id="PF02517">
    <property type="entry name" value="Rce1-like"/>
    <property type="match status" value="1"/>
</dbReference>
<dbReference type="AlphaFoldDB" id="A0A1U9NHZ5"/>
<keyword evidence="3" id="KW-0645">Protease</keyword>
<gene>
    <name evidence="3" type="ORF">STSP2_00697</name>
</gene>
<dbReference type="RefSeq" id="WP_146659845.1">
    <property type="nucleotide sequence ID" value="NZ_CP019791.1"/>
</dbReference>
<feature type="transmembrane region" description="Helical" evidence="1">
    <location>
        <begin position="172"/>
        <end position="198"/>
    </location>
</feature>
<evidence type="ECO:0000256" key="1">
    <source>
        <dbReference type="SAM" id="Phobius"/>
    </source>
</evidence>
<protein>
    <submittedName>
        <fullName evidence="3">CAAX amino terminal protease self-immunity</fullName>
    </submittedName>
</protein>
<keyword evidence="4" id="KW-1185">Reference proteome</keyword>
<dbReference type="GO" id="GO:0006508">
    <property type="term" value="P:proteolysis"/>
    <property type="evidence" value="ECO:0007669"/>
    <property type="project" value="UniProtKB-KW"/>
</dbReference>
<evidence type="ECO:0000259" key="2">
    <source>
        <dbReference type="Pfam" id="PF02517"/>
    </source>
</evidence>
<dbReference type="STRING" id="1936003.STSP2_00697"/>
<dbReference type="GO" id="GO:0004175">
    <property type="term" value="F:endopeptidase activity"/>
    <property type="evidence" value="ECO:0007669"/>
    <property type="project" value="UniProtKB-ARBA"/>
</dbReference>
<dbReference type="InterPro" id="IPR003675">
    <property type="entry name" value="Rce1/LyrA-like_dom"/>
</dbReference>
<dbReference type="Proteomes" id="UP000189674">
    <property type="component" value="Chromosome"/>
</dbReference>
<keyword evidence="1" id="KW-0812">Transmembrane</keyword>
<feature type="transmembrane region" description="Helical" evidence="1">
    <location>
        <begin position="31"/>
        <end position="51"/>
    </location>
</feature>
<feature type="domain" description="CAAX prenyl protease 2/Lysostaphin resistance protein A-like" evidence="2">
    <location>
        <begin position="168"/>
        <end position="279"/>
    </location>
</feature>
<dbReference type="GO" id="GO:0080120">
    <property type="term" value="P:CAAX-box protein maturation"/>
    <property type="evidence" value="ECO:0007669"/>
    <property type="project" value="UniProtKB-ARBA"/>
</dbReference>
<keyword evidence="1" id="KW-1133">Transmembrane helix</keyword>
<reference evidence="4" key="1">
    <citation type="submission" date="2017-02" db="EMBL/GenBank/DDBJ databases">
        <title>Comparative genomics and description of representatives of a novel lineage of planctomycetes thriving in anoxic sediments.</title>
        <authorList>
            <person name="Spring S."/>
            <person name="Bunk B."/>
            <person name="Sproer C."/>
        </authorList>
    </citation>
    <scope>NUCLEOTIDE SEQUENCE [LARGE SCALE GENOMIC DNA]</scope>
    <source>
        <strain evidence="4">ST-NAGAB-D1</strain>
    </source>
</reference>
<organism evidence="3 4">
    <name type="scientific">Anaerohalosphaera lusitana</name>
    <dbReference type="NCBI Taxonomy" id="1936003"/>
    <lineage>
        <taxon>Bacteria</taxon>
        <taxon>Pseudomonadati</taxon>
        <taxon>Planctomycetota</taxon>
        <taxon>Phycisphaerae</taxon>
        <taxon>Sedimentisphaerales</taxon>
        <taxon>Anaerohalosphaeraceae</taxon>
        <taxon>Anaerohalosphaera</taxon>
    </lineage>
</organism>
<proteinExistence type="predicted"/>
<accession>A0A1U9NHZ5</accession>
<dbReference type="EMBL" id="CP019791">
    <property type="protein sequence ID" value="AQT67549.1"/>
    <property type="molecule type" value="Genomic_DNA"/>
</dbReference>
<feature type="transmembrane region" description="Helical" evidence="1">
    <location>
        <begin position="242"/>
        <end position="263"/>
    </location>
</feature>
<name>A0A1U9NHZ5_9BACT</name>
<keyword evidence="1" id="KW-0472">Membrane</keyword>
<feature type="transmembrane region" description="Helical" evidence="1">
    <location>
        <begin position="88"/>
        <end position="105"/>
    </location>
</feature>
<feature type="transmembrane region" description="Helical" evidence="1">
    <location>
        <begin position="117"/>
        <end position="141"/>
    </location>
</feature>
<evidence type="ECO:0000313" key="3">
    <source>
        <dbReference type="EMBL" id="AQT67549.1"/>
    </source>
</evidence>